<dbReference type="Proteomes" id="UP000436088">
    <property type="component" value="Unassembled WGS sequence"/>
</dbReference>
<evidence type="ECO:0000256" key="2">
    <source>
        <dbReference type="ARBA" id="ARBA00023004"/>
    </source>
</evidence>
<dbReference type="InterPro" id="IPR044861">
    <property type="entry name" value="IPNS-like_FE2OG_OXY"/>
</dbReference>
<comment type="similarity">
    <text evidence="3">Belongs to the iron/ascorbate-dependent oxidoreductase family.</text>
</comment>
<protein>
    <submittedName>
        <fullName evidence="5">Gibberellin 3-beta-dioxygenase 1-like</fullName>
    </submittedName>
</protein>
<dbReference type="EMBL" id="VEPZ02000983">
    <property type="protein sequence ID" value="KAE8705076.1"/>
    <property type="molecule type" value="Genomic_DNA"/>
</dbReference>
<dbReference type="SUPFAM" id="SSF51197">
    <property type="entry name" value="Clavaminate synthase-like"/>
    <property type="match status" value="1"/>
</dbReference>
<gene>
    <name evidence="5" type="ORF">F3Y22_tig00110430pilonHSYRG00217</name>
</gene>
<organism evidence="5 6">
    <name type="scientific">Hibiscus syriacus</name>
    <name type="common">Rose of Sharon</name>
    <dbReference type="NCBI Taxonomy" id="106335"/>
    <lineage>
        <taxon>Eukaryota</taxon>
        <taxon>Viridiplantae</taxon>
        <taxon>Streptophyta</taxon>
        <taxon>Embryophyta</taxon>
        <taxon>Tracheophyta</taxon>
        <taxon>Spermatophyta</taxon>
        <taxon>Magnoliopsida</taxon>
        <taxon>eudicotyledons</taxon>
        <taxon>Gunneridae</taxon>
        <taxon>Pentapetalae</taxon>
        <taxon>rosids</taxon>
        <taxon>malvids</taxon>
        <taxon>Malvales</taxon>
        <taxon>Malvaceae</taxon>
        <taxon>Malvoideae</taxon>
        <taxon>Hibiscus</taxon>
    </lineage>
</organism>
<dbReference type="InterPro" id="IPR050231">
    <property type="entry name" value="Iron_ascorbate_oxido_reductase"/>
</dbReference>
<feature type="domain" description="Fe2OG dioxygenase" evidence="4">
    <location>
        <begin position="158"/>
        <end position="259"/>
    </location>
</feature>
<dbReference type="Pfam" id="PF14226">
    <property type="entry name" value="DIOX_N"/>
    <property type="match status" value="1"/>
</dbReference>
<dbReference type="OrthoDB" id="288590at2759"/>
<dbReference type="InterPro" id="IPR005123">
    <property type="entry name" value="Oxoglu/Fe-dep_dioxygenase_dom"/>
</dbReference>
<dbReference type="Pfam" id="PF03171">
    <property type="entry name" value="2OG-FeII_Oxy"/>
    <property type="match status" value="1"/>
</dbReference>
<sequence length="309" mass="35200">MGMIPVIDFSKQDSIKPGIHEWDSTKLGVRQALEEYGCFEALFDPVVEHRSPVFRALEELFDLPLQTKNLCVSDKPFRGYYASPPPTSYESISADDVHIAENVEQLLTTRLWPQGNMSFSKTMVSFAQLVMELEKTIMRMISESFGVEKYVDELIDSTNYQLRAMKYEGSNTSEPTSGLVVHHDQNMLTLLYQNEVNGLEIQNKYGKWMSVKPSPNSIIVIIGESLSVWLNGRLSPPCHRVMMTENKVRYTIGVFAWTKGGYLVKAPKGLVDDKIPILFKPYDHEEFLKIFSTQLAQEVAYDVKTYCSI</sequence>
<comment type="caution">
    <text evidence="5">The sequence shown here is derived from an EMBL/GenBank/DDBJ whole genome shotgun (WGS) entry which is preliminary data.</text>
</comment>
<keyword evidence="2 3" id="KW-0408">Iron</keyword>
<evidence type="ECO:0000256" key="1">
    <source>
        <dbReference type="ARBA" id="ARBA00022723"/>
    </source>
</evidence>
<dbReference type="GO" id="GO:0051213">
    <property type="term" value="F:dioxygenase activity"/>
    <property type="evidence" value="ECO:0007669"/>
    <property type="project" value="UniProtKB-KW"/>
</dbReference>
<dbReference type="GO" id="GO:0046872">
    <property type="term" value="F:metal ion binding"/>
    <property type="evidence" value="ECO:0007669"/>
    <property type="project" value="UniProtKB-KW"/>
</dbReference>
<dbReference type="PANTHER" id="PTHR47990">
    <property type="entry name" value="2-OXOGLUTARATE (2OG) AND FE(II)-DEPENDENT OXYGENASE SUPERFAMILY PROTEIN-RELATED"/>
    <property type="match status" value="1"/>
</dbReference>
<dbReference type="InterPro" id="IPR026992">
    <property type="entry name" value="DIOX_N"/>
</dbReference>
<evidence type="ECO:0000256" key="3">
    <source>
        <dbReference type="RuleBase" id="RU003682"/>
    </source>
</evidence>
<proteinExistence type="inferred from homology"/>
<keyword evidence="1 3" id="KW-0479">Metal-binding</keyword>
<dbReference type="InterPro" id="IPR027443">
    <property type="entry name" value="IPNS-like_sf"/>
</dbReference>
<evidence type="ECO:0000313" key="6">
    <source>
        <dbReference type="Proteomes" id="UP000436088"/>
    </source>
</evidence>
<keyword evidence="6" id="KW-1185">Reference proteome</keyword>
<dbReference type="Gene3D" id="2.60.120.330">
    <property type="entry name" value="B-lactam Antibiotic, Isopenicillin N Synthase, Chain"/>
    <property type="match status" value="1"/>
</dbReference>
<reference evidence="5" key="1">
    <citation type="submission" date="2019-09" db="EMBL/GenBank/DDBJ databases">
        <title>Draft genome information of white flower Hibiscus syriacus.</title>
        <authorList>
            <person name="Kim Y.-M."/>
        </authorList>
    </citation>
    <scope>NUCLEOTIDE SEQUENCE [LARGE SCALE GENOMIC DNA]</scope>
    <source>
        <strain evidence="5">YM2019G1</strain>
    </source>
</reference>
<evidence type="ECO:0000259" key="4">
    <source>
        <dbReference type="PROSITE" id="PS51471"/>
    </source>
</evidence>
<keyword evidence="3" id="KW-0560">Oxidoreductase</keyword>
<accession>A0A6A3ALS5</accession>
<evidence type="ECO:0000313" key="5">
    <source>
        <dbReference type="EMBL" id="KAE8705076.1"/>
    </source>
</evidence>
<dbReference type="PROSITE" id="PS51471">
    <property type="entry name" value="FE2OG_OXY"/>
    <property type="match status" value="1"/>
</dbReference>
<dbReference type="AlphaFoldDB" id="A0A6A3ALS5"/>
<name>A0A6A3ALS5_HIBSY</name>